<dbReference type="Proteomes" id="UP000053958">
    <property type="component" value="Unassembled WGS sequence"/>
</dbReference>
<evidence type="ECO:0008006" key="4">
    <source>
        <dbReference type="Google" id="ProtNLM"/>
    </source>
</evidence>
<keyword evidence="3" id="KW-1185">Reference proteome</keyword>
<dbReference type="EMBL" id="LASV01000451">
    <property type="protein sequence ID" value="KKA18485.1"/>
    <property type="molecule type" value="Genomic_DNA"/>
</dbReference>
<feature type="transmembrane region" description="Helical" evidence="1">
    <location>
        <begin position="88"/>
        <end position="108"/>
    </location>
</feature>
<reference evidence="2 3" key="1">
    <citation type="submission" date="2015-04" db="EMBL/GenBank/DDBJ databases">
        <authorList>
            <person name="Heijne W.H."/>
            <person name="Fedorova N.D."/>
            <person name="Nierman W.C."/>
            <person name="Vollebregt A.W."/>
            <person name="Zhao Z."/>
            <person name="Wu L."/>
            <person name="Kumar M."/>
            <person name="Stam H."/>
            <person name="van den Berg M.A."/>
            <person name="Pel H.J."/>
        </authorList>
    </citation>
    <scope>NUCLEOTIDE SEQUENCE [LARGE SCALE GENOMIC DNA]</scope>
    <source>
        <strain evidence="2 3">CBS 393.64</strain>
    </source>
</reference>
<keyword evidence="1" id="KW-1133">Transmembrane helix</keyword>
<comment type="caution">
    <text evidence="2">The sequence shown here is derived from an EMBL/GenBank/DDBJ whole genome shotgun (WGS) entry which is preliminary data.</text>
</comment>
<feature type="transmembrane region" description="Helical" evidence="1">
    <location>
        <begin position="208"/>
        <end position="224"/>
    </location>
</feature>
<dbReference type="OrthoDB" id="5089392at2759"/>
<feature type="transmembrane region" description="Helical" evidence="1">
    <location>
        <begin position="278"/>
        <end position="298"/>
    </location>
</feature>
<proteinExistence type="predicted"/>
<protein>
    <recommendedName>
        <fullName evidence="4">Integral membrane protein</fullName>
    </recommendedName>
</protein>
<accession>A0A0F4YK30</accession>
<evidence type="ECO:0000313" key="3">
    <source>
        <dbReference type="Proteomes" id="UP000053958"/>
    </source>
</evidence>
<name>A0A0F4YK30_RASE3</name>
<organism evidence="2 3">
    <name type="scientific">Rasamsonia emersonii (strain ATCC 16479 / CBS 393.64 / IMI 116815)</name>
    <dbReference type="NCBI Taxonomy" id="1408163"/>
    <lineage>
        <taxon>Eukaryota</taxon>
        <taxon>Fungi</taxon>
        <taxon>Dikarya</taxon>
        <taxon>Ascomycota</taxon>
        <taxon>Pezizomycotina</taxon>
        <taxon>Eurotiomycetes</taxon>
        <taxon>Eurotiomycetidae</taxon>
        <taxon>Eurotiales</taxon>
        <taxon>Trichocomaceae</taxon>
        <taxon>Rasamsonia</taxon>
    </lineage>
</organism>
<dbReference type="GeneID" id="25319833"/>
<dbReference type="STRING" id="1408163.A0A0F4YK30"/>
<keyword evidence="1" id="KW-0812">Transmembrane</keyword>
<evidence type="ECO:0000313" key="2">
    <source>
        <dbReference type="EMBL" id="KKA18485.1"/>
    </source>
</evidence>
<feature type="transmembrane region" description="Helical" evidence="1">
    <location>
        <begin position="164"/>
        <end position="188"/>
    </location>
</feature>
<sequence>MTDTELSCLDLPSTIPNTSREDSDLTLVGCSLSPEPVTLVRTKRGGQYRLPQRQQLRNNLLIGVGFLELANALDFSANVWNVVPIPRFVVALMAVGGSLTLLTSLVAVRDFQLSWSNMRLLWEERKYLDQLRAQHARNKDLARYLDGRLGVNVREIGSELVDRVVMDGFLGAGGVIVGIGTLLAIGGANDTVFRASNLLSGYIGNAPAAFYGLVNAVWSVYLWVRFCRHASAVAATPDTAPFRQRLYLRLRRFRWHAMATAVTGLVAGAASMVTATMWYGYVVLIPCILASVFCNFYWRLKLGYDRQIMTTLRSSRPQSLTEELAYVVSVLEALANHTLPEPILNVKPINKNNNNKNNNTESLSTIIQFLVDNDLFEHFCEWLLLQNPTLSARFASDAGQDRILITADSLVKVCAETAPQVYDQARHFLQKYGRRHFEHCERYLLELVGYDSWRQSAGL</sequence>
<dbReference type="AlphaFoldDB" id="A0A0F4YK30"/>
<keyword evidence="1" id="KW-0472">Membrane</keyword>
<feature type="transmembrane region" description="Helical" evidence="1">
    <location>
        <begin position="253"/>
        <end position="272"/>
    </location>
</feature>
<gene>
    <name evidence="2" type="ORF">T310_7562</name>
</gene>
<dbReference type="RefSeq" id="XP_013325097.1">
    <property type="nucleotide sequence ID" value="XM_013469643.1"/>
</dbReference>
<evidence type="ECO:0000256" key="1">
    <source>
        <dbReference type="SAM" id="Phobius"/>
    </source>
</evidence>